<name>A0AAD5KC27_9FUNG</name>
<feature type="compositionally biased region" description="Low complexity" evidence="1">
    <location>
        <begin position="69"/>
        <end position="85"/>
    </location>
</feature>
<feature type="region of interest" description="Disordered" evidence="1">
    <location>
        <begin position="1"/>
        <end position="94"/>
    </location>
</feature>
<feature type="compositionally biased region" description="Basic residues" evidence="1">
    <location>
        <begin position="1"/>
        <end position="11"/>
    </location>
</feature>
<organism evidence="2 3">
    <name type="scientific">Phascolomyces articulosus</name>
    <dbReference type="NCBI Taxonomy" id="60185"/>
    <lineage>
        <taxon>Eukaryota</taxon>
        <taxon>Fungi</taxon>
        <taxon>Fungi incertae sedis</taxon>
        <taxon>Mucoromycota</taxon>
        <taxon>Mucoromycotina</taxon>
        <taxon>Mucoromycetes</taxon>
        <taxon>Mucorales</taxon>
        <taxon>Lichtheimiaceae</taxon>
        <taxon>Phascolomyces</taxon>
    </lineage>
</organism>
<evidence type="ECO:0000313" key="3">
    <source>
        <dbReference type="Proteomes" id="UP001209540"/>
    </source>
</evidence>
<reference evidence="2" key="1">
    <citation type="journal article" date="2022" name="IScience">
        <title>Evolution of zygomycete secretomes and the origins of terrestrial fungal ecologies.</title>
        <authorList>
            <person name="Chang Y."/>
            <person name="Wang Y."/>
            <person name="Mondo S."/>
            <person name="Ahrendt S."/>
            <person name="Andreopoulos W."/>
            <person name="Barry K."/>
            <person name="Beard J."/>
            <person name="Benny G.L."/>
            <person name="Blankenship S."/>
            <person name="Bonito G."/>
            <person name="Cuomo C."/>
            <person name="Desiro A."/>
            <person name="Gervers K.A."/>
            <person name="Hundley H."/>
            <person name="Kuo A."/>
            <person name="LaButti K."/>
            <person name="Lang B.F."/>
            <person name="Lipzen A."/>
            <person name="O'Donnell K."/>
            <person name="Pangilinan J."/>
            <person name="Reynolds N."/>
            <person name="Sandor L."/>
            <person name="Smith M.E."/>
            <person name="Tsang A."/>
            <person name="Grigoriev I.V."/>
            <person name="Stajich J.E."/>
            <person name="Spatafora J.W."/>
        </authorList>
    </citation>
    <scope>NUCLEOTIDE SEQUENCE</scope>
    <source>
        <strain evidence="2">RSA 2281</strain>
    </source>
</reference>
<evidence type="ECO:0000313" key="2">
    <source>
        <dbReference type="EMBL" id="KAI9278471.1"/>
    </source>
</evidence>
<proteinExistence type="predicted"/>
<accession>A0AAD5KC27</accession>
<dbReference type="AlphaFoldDB" id="A0AAD5KC27"/>
<sequence length="280" mass="31284">MFQRLHSHKKSASCTALPVPSASSSISTQSQPAPSHHGRSTQPKKRQDSDLKRLSHQSTPDNHTTTEHNSSASSPSSSSSVQSNRSNHDWTKTTLPCQEENITVRSGLSSLLKHKSSPFPLPSVCLFSREALRNEYSENQEIVPHIYPSSVPVDQICMLVSVLESLFRTVDEVLLDGDKDQDQEEEYEHDGTHHKKCDDEDDDYRIIGLGTFKVASWNLSGDGDDMALVVILSTHYTDPMILKHIKSIQMELSKLLKDKVPMNDIGLSAFELVEHSFIPH</sequence>
<keyword evidence="3" id="KW-1185">Reference proteome</keyword>
<comment type="caution">
    <text evidence="2">The sequence shown here is derived from an EMBL/GenBank/DDBJ whole genome shotgun (WGS) entry which is preliminary data.</text>
</comment>
<dbReference type="EMBL" id="JAIXMP010000001">
    <property type="protein sequence ID" value="KAI9278471.1"/>
    <property type="molecule type" value="Genomic_DNA"/>
</dbReference>
<protein>
    <submittedName>
        <fullName evidence="2">Uncharacterized protein</fullName>
    </submittedName>
</protein>
<dbReference type="Proteomes" id="UP001209540">
    <property type="component" value="Unassembled WGS sequence"/>
</dbReference>
<gene>
    <name evidence="2" type="ORF">BDA99DRAFT_554104</name>
</gene>
<reference evidence="2" key="2">
    <citation type="submission" date="2023-02" db="EMBL/GenBank/DDBJ databases">
        <authorList>
            <consortium name="DOE Joint Genome Institute"/>
            <person name="Mondo S.J."/>
            <person name="Chang Y."/>
            <person name="Wang Y."/>
            <person name="Ahrendt S."/>
            <person name="Andreopoulos W."/>
            <person name="Barry K."/>
            <person name="Beard J."/>
            <person name="Benny G.L."/>
            <person name="Blankenship S."/>
            <person name="Bonito G."/>
            <person name="Cuomo C."/>
            <person name="Desiro A."/>
            <person name="Gervers K.A."/>
            <person name="Hundley H."/>
            <person name="Kuo A."/>
            <person name="LaButti K."/>
            <person name="Lang B.F."/>
            <person name="Lipzen A."/>
            <person name="O'Donnell K."/>
            <person name="Pangilinan J."/>
            <person name="Reynolds N."/>
            <person name="Sandor L."/>
            <person name="Smith M.W."/>
            <person name="Tsang A."/>
            <person name="Grigoriev I.V."/>
            <person name="Stajich J.E."/>
            <person name="Spatafora J.W."/>
        </authorList>
    </citation>
    <scope>NUCLEOTIDE SEQUENCE</scope>
    <source>
        <strain evidence="2">RSA 2281</strain>
    </source>
</reference>
<feature type="compositionally biased region" description="Low complexity" evidence="1">
    <location>
        <begin position="18"/>
        <end position="35"/>
    </location>
</feature>
<evidence type="ECO:0000256" key="1">
    <source>
        <dbReference type="SAM" id="MobiDB-lite"/>
    </source>
</evidence>